<keyword evidence="5 6" id="KW-0472">Membrane</keyword>
<evidence type="ECO:0000256" key="4">
    <source>
        <dbReference type="ARBA" id="ARBA00022989"/>
    </source>
</evidence>
<feature type="transmembrane region" description="Helical" evidence="6">
    <location>
        <begin position="253"/>
        <end position="273"/>
    </location>
</feature>
<feature type="transmembrane region" description="Helical" evidence="6">
    <location>
        <begin position="222"/>
        <end position="241"/>
    </location>
</feature>
<evidence type="ECO:0000256" key="6">
    <source>
        <dbReference type="SAM" id="Phobius"/>
    </source>
</evidence>
<feature type="transmembrane region" description="Helical" evidence="6">
    <location>
        <begin position="55"/>
        <end position="77"/>
    </location>
</feature>
<sequence length="319" mass="31810">MTTRTVVGCGPSTVTSAPSTPDTAQRQHAGGVALALLGAVSNQTGAAVGATAFPAIGPVGVVAVRQLVVAAVLVPAVRPSLRGLRRDQWLPVLGLAVVFGVMNLGLYGAIERIGLGLAVTLEFVGPLAVAVVDSRRSGGLLAAALAGVGVVVLTDPGPTSDLIGIAMALTAAAAWAAYIVLNRAVGRAMPGLTGTALASLMSAGLWLPVGLVWFVVHPPTTQAILLAAACGMLASLVPYVVDLLALRRVSAGSFAALTSANPVVAALAGLVLLDERLGLQAWVGIALVVTGNLLVTMRGLGGPPSLRSARAGTGRSAAR</sequence>
<dbReference type="GeneID" id="59162700"/>
<organism evidence="8 9">
    <name type="scientific">Janibacter melonis</name>
    <dbReference type="NCBI Taxonomy" id="262209"/>
    <lineage>
        <taxon>Bacteria</taxon>
        <taxon>Bacillati</taxon>
        <taxon>Actinomycetota</taxon>
        <taxon>Actinomycetes</taxon>
        <taxon>Micrococcales</taxon>
        <taxon>Intrasporangiaceae</taxon>
        <taxon>Janibacter</taxon>
    </lineage>
</organism>
<dbReference type="InterPro" id="IPR037185">
    <property type="entry name" value="EmrE-like"/>
</dbReference>
<evidence type="ECO:0000256" key="3">
    <source>
        <dbReference type="ARBA" id="ARBA00022692"/>
    </source>
</evidence>
<proteinExistence type="inferred from homology"/>
<evidence type="ECO:0000313" key="8">
    <source>
        <dbReference type="EMBL" id="QFQ31516.2"/>
    </source>
</evidence>
<feature type="transmembrane region" description="Helical" evidence="6">
    <location>
        <begin position="89"/>
        <end position="107"/>
    </location>
</feature>
<feature type="transmembrane region" description="Helical" evidence="6">
    <location>
        <begin position="279"/>
        <end position="300"/>
    </location>
</feature>
<dbReference type="RefSeq" id="WP_123093144.1">
    <property type="nucleotide sequence ID" value="NZ_CP044548.2"/>
</dbReference>
<dbReference type="SUPFAM" id="SSF103481">
    <property type="entry name" value="Multidrug resistance efflux transporter EmrE"/>
    <property type="match status" value="2"/>
</dbReference>
<feature type="transmembrane region" description="Helical" evidence="6">
    <location>
        <begin position="193"/>
        <end position="216"/>
    </location>
</feature>
<dbReference type="InterPro" id="IPR000620">
    <property type="entry name" value="EamA_dom"/>
</dbReference>
<keyword evidence="3 6" id="KW-0812">Transmembrane</keyword>
<evidence type="ECO:0000256" key="1">
    <source>
        <dbReference type="ARBA" id="ARBA00004141"/>
    </source>
</evidence>
<dbReference type="GO" id="GO:0016020">
    <property type="term" value="C:membrane"/>
    <property type="evidence" value="ECO:0007669"/>
    <property type="project" value="UniProtKB-SubCell"/>
</dbReference>
<evidence type="ECO:0000313" key="9">
    <source>
        <dbReference type="Proteomes" id="UP000271708"/>
    </source>
</evidence>
<dbReference type="AlphaFoldDB" id="A0A5P8FPK8"/>
<dbReference type="PANTHER" id="PTHR32322:SF2">
    <property type="entry name" value="EAMA DOMAIN-CONTAINING PROTEIN"/>
    <property type="match status" value="1"/>
</dbReference>
<evidence type="ECO:0000256" key="5">
    <source>
        <dbReference type="ARBA" id="ARBA00023136"/>
    </source>
</evidence>
<comment type="similarity">
    <text evidence="2">Belongs to the EamA transporter family.</text>
</comment>
<feature type="transmembrane region" description="Helical" evidence="6">
    <location>
        <begin position="113"/>
        <end position="132"/>
    </location>
</feature>
<feature type="transmembrane region" description="Helical" evidence="6">
    <location>
        <begin position="162"/>
        <end position="181"/>
    </location>
</feature>
<protein>
    <submittedName>
        <fullName evidence="8">EamA family transporter</fullName>
    </submittedName>
</protein>
<feature type="transmembrane region" description="Helical" evidence="6">
    <location>
        <begin position="139"/>
        <end position="156"/>
    </location>
</feature>
<comment type="subcellular location">
    <subcellularLocation>
        <location evidence="1">Membrane</location>
        <topology evidence="1">Multi-pass membrane protein</topology>
    </subcellularLocation>
</comment>
<dbReference type="PANTHER" id="PTHR32322">
    <property type="entry name" value="INNER MEMBRANE TRANSPORTER"/>
    <property type="match status" value="1"/>
</dbReference>
<dbReference type="Pfam" id="PF00892">
    <property type="entry name" value="EamA"/>
    <property type="match status" value="1"/>
</dbReference>
<keyword evidence="4 6" id="KW-1133">Transmembrane helix</keyword>
<gene>
    <name evidence="8" type="ORF">EEW87_016025</name>
</gene>
<dbReference type="Proteomes" id="UP000271708">
    <property type="component" value="Chromosome"/>
</dbReference>
<dbReference type="EMBL" id="CP044548">
    <property type="protein sequence ID" value="QFQ31516.2"/>
    <property type="molecule type" value="Genomic_DNA"/>
</dbReference>
<dbReference type="InterPro" id="IPR050638">
    <property type="entry name" value="AA-Vitamin_Transporters"/>
</dbReference>
<feature type="domain" description="EamA" evidence="7">
    <location>
        <begin position="163"/>
        <end position="296"/>
    </location>
</feature>
<evidence type="ECO:0000256" key="2">
    <source>
        <dbReference type="ARBA" id="ARBA00007362"/>
    </source>
</evidence>
<evidence type="ECO:0000259" key="7">
    <source>
        <dbReference type="Pfam" id="PF00892"/>
    </source>
</evidence>
<accession>A0A5P8FPK8</accession>
<dbReference type="KEGG" id="jme:EEW87_016025"/>
<name>A0A5P8FPK8_9MICO</name>
<reference evidence="8 9" key="1">
    <citation type="submission" date="2019-09" db="EMBL/GenBank/DDBJ databases">
        <title>Complete Genome Sequence of Janibacter melonis M714 with both human health impact and industrial applications.</title>
        <authorList>
            <person name="Jin M."/>
            <person name="Zhao Q.R."/>
        </authorList>
    </citation>
    <scope>NUCLEOTIDE SEQUENCE [LARGE SCALE GENOMIC DNA]</scope>
    <source>
        <strain evidence="8 9">M714</strain>
    </source>
</reference>